<evidence type="ECO:0000313" key="2">
    <source>
        <dbReference type="EMBL" id="MFC0513373.1"/>
    </source>
</evidence>
<name>A0ABV6L0X2_9SPHI</name>
<evidence type="ECO:0000313" key="3">
    <source>
        <dbReference type="Proteomes" id="UP001589828"/>
    </source>
</evidence>
<keyword evidence="3" id="KW-1185">Reference proteome</keyword>
<dbReference type="PROSITE" id="PS51257">
    <property type="entry name" value="PROKAR_LIPOPROTEIN"/>
    <property type="match status" value="1"/>
</dbReference>
<feature type="signal peptide" evidence="1">
    <location>
        <begin position="1"/>
        <end position="21"/>
    </location>
</feature>
<evidence type="ECO:0000256" key="1">
    <source>
        <dbReference type="SAM" id="SignalP"/>
    </source>
</evidence>
<protein>
    <submittedName>
        <fullName evidence="2">Uncharacterized protein</fullName>
    </submittedName>
</protein>
<dbReference type="EMBL" id="JBHLTS010000007">
    <property type="protein sequence ID" value="MFC0513373.1"/>
    <property type="molecule type" value="Genomic_DNA"/>
</dbReference>
<dbReference type="Proteomes" id="UP001589828">
    <property type="component" value="Unassembled WGS sequence"/>
</dbReference>
<organism evidence="2 3">
    <name type="scientific">Mucilaginibacter angelicae</name>
    <dbReference type="NCBI Taxonomy" id="869718"/>
    <lineage>
        <taxon>Bacteria</taxon>
        <taxon>Pseudomonadati</taxon>
        <taxon>Bacteroidota</taxon>
        <taxon>Sphingobacteriia</taxon>
        <taxon>Sphingobacteriales</taxon>
        <taxon>Sphingobacteriaceae</taxon>
        <taxon>Mucilaginibacter</taxon>
    </lineage>
</organism>
<dbReference type="RefSeq" id="WP_377021241.1">
    <property type="nucleotide sequence ID" value="NZ_JBHLTS010000007.1"/>
</dbReference>
<feature type="chain" id="PRO_5046948670" evidence="1">
    <location>
        <begin position="22"/>
        <end position="313"/>
    </location>
</feature>
<accession>A0ABV6L0X2</accession>
<gene>
    <name evidence="2" type="ORF">ACFFGT_04150</name>
</gene>
<comment type="caution">
    <text evidence="2">The sequence shown here is derived from an EMBL/GenBank/DDBJ whole genome shotgun (WGS) entry which is preliminary data.</text>
</comment>
<keyword evidence="1" id="KW-0732">Signal</keyword>
<reference evidence="2 3" key="1">
    <citation type="submission" date="2024-09" db="EMBL/GenBank/DDBJ databases">
        <authorList>
            <person name="Sun Q."/>
            <person name="Mori K."/>
        </authorList>
    </citation>
    <scope>NUCLEOTIDE SEQUENCE [LARGE SCALE GENOMIC DNA]</scope>
    <source>
        <strain evidence="2 3">NCAIM B.02415</strain>
    </source>
</reference>
<sequence>MKKIFTLAAFALIFAAACNQVQVSGDLLGIELTNKENPNHTNKVKNISPPAEQITLNGLDLAEAGTRVSRFLQNKNSSDAVTNIWFSKAYIDSIHTLLKAEKLKKNVDGIRIYFAKNSDNRNSVVIVSTIEGDPNPAADSKHYHTDYFDHDSPFLHSNEAAVKEAYNNDTSTGALLYGPDPCAGHNCTVGIYNFIPCTLAYRYTKLFSKPLMDATSVWYGIKLLDHLVAELDSATKQGKVNVGIRLYFTKPNTHYGFIVVTTENIKGINRDYFDCYAPFTELEKEGVKGQFGKFIVFDKGEECPINCKGATWQ</sequence>
<proteinExistence type="predicted"/>